<dbReference type="Proteomes" id="UP000267606">
    <property type="component" value="Unassembled WGS sequence"/>
</dbReference>
<protein>
    <submittedName>
        <fullName evidence="3">Zinc finger BED domain-containing protein 5</fullName>
    </submittedName>
</protein>
<accession>A0A183HVU1</accession>
<evidence type="ECO:0000313" key="3">
    <source>
        <dbReference type="WBParaSite" id="OFLC_0001160301-mRNA-1"/>
    </source>
</evidence>
<reference evidence="3" key="1">
    <citation type="submission" date="2016-06" db="UniProtKB">
        <authorList>
            <consortium name="WormBaseParasite"/>
        </authorList>
    </citation>
    <scope>IDENTIFICATION</scope>
</reference>
<proteinExistence type="predicted"/>
<keyword evidence="2" id="KW-1185">Reference proteome</keyword>
<evidence type="ECO:0000313" key="1">
    <source>
        <dbReference type="EMBL" id="VDO77750.1"/>
    </source>
</evidence>
<sequence>CIHIYRLATDEDETVTFTLTSPTSQKENNAVDILAEKLTAELIEEEVMRLCKLTYSKSLAHSLTTTLYGNILEDCLKPCCQEILIAAKLLHRRKLAASVAKQKEDEIRLLLDSLNESVLHEVVDKFIEDISKKWIMYIQ</sequence>
<name>A0A183HVU1_9BILA</name>
<gene>
    <name evidence="1" type="ORF">OFLC_LOCUS11604</name>
</gene>
<evidence type="ECO:0000313" key="2">
    <source>
        <dbReference type="Proteomes" id="UP000267606"/>
    </source>
</evidence>
<dbReference type="STRING" id="387005.A0A183HVU1"/>
<organism evidence="3">
    <name type="scientific">Onchocerca flexuosa</name>
    <dbReference type="NCBI Taxonomy" id="387005"/>
    <lineage>
        <taxon>Eukaryota</taxon>
        <taxon>Metazoa</taxon>
        <taxon>Ecdysozoa</taxon>
        <taxon>Nematoda</taxon>
        <taxon>Chromadorea</taxon>
        <taxon>Rhabditida</taxon>
        <taxon>Spirurina</taxon>
        <taxon>Spiruromorpha</taxon>
        <taxon>Filarioidea</taxon>
        <taxon>Onchocercidae</taxon>
        <taxon>Onchocerca</taxon>
    </lineage>
</organism>
<dbReference type="EMBL" id="UZAJ01016971">
    <property type="protein sequence ID" value="VDO77750.1"/>
    <property type="molecule type" value="Genomic_DNA"/>
</dbReference>
<reference evidence="1 2" key="2">
    <citation type="submission" date="2018-11" db="EMBL/GenBank/DDBJ databases">
        <authorList>
            <consortium name="Pathogen Informatics"/>
        </authorList>
    </citation>
    <scope>NUCLEOTIDE SEQUENCE [LARGE SCALE GENOMIC DNA]</scope>
</reference>
<dbReference type="AlphaFoldDB" id="A0A183HVU1"/>
<dbReference type="WBParaSite" id="OFLC_0001160301-mRNA-1">
    <property type="protein sequence ID" value="OFLC_0001160301-mRNA-1"/>
    <property type="gene ID" value="OFLC_0001160301"/>
</dbReference>